<dbReference type="EMBL" id="JAUSZI010000002">
    <property type="protein sequence ID" value="MDQ1024646.1"/>
    <property type="molecule type" value="Genomic_DNA"/>
</dbReference>
<accession>A0ABU0SM64</accession>
<reference evidence="1 2" key="1">
    <citation type="submission" date="2023-07" db="EMBL/GenBank/DDBJ databases">
        <title>Comparative genomics of wheat-associated soil bacteria to identify genetic determinants of phenazine resistance.</title>
        <authorList>
            <person name="Mouncey N."/>
        </authorList>
    </citation>
    <scope>NUCLEOTIDE SEQUENCE [LARGE SCALE GENOMIC DNA]</scope>
    <source>
        <strain evidence="1 2">V2I4</strain>
    </source>
</reference>
<sequence length="223" mass="24231">MTGGRGAFVVSVLLRRHDRCAAATLGPSGLVEETDAMGESNRTVLLVESVRNGMGYKAAARELGSVVVSLYTFGCSGSWTEDHEGDDATRYASDPDTAVAELSTVGYDMKAAVLGMEAAVHLVEFVAHRPNLRGNDESLAWARRTRAAMRRRSGPRHPAVPSRTGVVNHISIATGAAQRYATSLHRRNRAFPIRSEPDVSEVEIPVCKDGHFRMPSDSWRGIR</sequence>
<dbReference type="Proteomes" id="UP001230328">
    <property type="component" value="Unassembled WGS sequence"/>
</dbReference>
<proteinExistence type="predicted"/>
<evidence type="ECO:0000313" key="1">
    <source>
        <dbReference type="EMBL" id="MDQ1024646.1"/>
    </source>
</evidence>
<name>A0ABU0SM64_9ACTN</name>
<protein>
    <submittedName>
        <fullName evidence="1">Uncharacterized protein</fullName>
    </submittedName>
</protein>
<organism evidence="1 2">
    <name type="scientific">Streptomyces umbrinus</name>
    <dbReference type="NCBI Taxonomy" id="67370"/>
    <lineage>
        <taxon>Bacteria</taxon>
        <taxon>Bacillati</taxon>
        <taxon>Actinomycetota</taxon>
        <taxon>Actinomycetes</taxon>
        <taxon>Kitasatosporales</taxon>
        <taxon>Streptomycetaceae</taxon>
        <taxon>Streptomyces</taxon>
        <taxon>Streptomyces phaeochromogenes group</taxon>
    </lineage>
</organism>
<gene>
    <name evidence="1" type="ORF">QF035_002228</name>
</gene>
<evidence type="ECO:0000313" key="2">
    <source>
        <dbReference type="Proteomes" id="UP001230328"/>
    </source>
</evidence>
<keyword evidence="2" id="KW-1185">Reference proteome</keyword>
<dbReference type="RefSeq" id="WP_307519921.1">
    <property type="nucleotide sequence ID" value="NZ_JAUSZI010000002.1"/>
</dbReference>
<comment type="caution">
    <text evidence="1">The sequence shown here is derived from an EMBL/GenBank/DDBJ whole genome shotgun (WGS) entry which is preliminary data.</text>
</comment>